<organism evidence="2 3">
    <name type="scientific">Lishizhenia tianjinensis</name>
    <dbReference type="NCBI Taxonomy" id="477690"/>
    <lineage>
        <taxon>Bacteria</taxon>
        <taxon>Pseudomonadati</taxon>
        <taxon>Bacteroidota</taxon>
        <taxon>Flavobacteriia</taxon>
        <taxon>Flavobacteriales</taxon>
        <taxon>Crocinitomicaceae</taxon>
        <taxon>Lishizhenia</taxon>
    </lineage>
</organism>
<gene>
    <name evidence="2" type="ORF">SAMN05216474_2399</name>
</gene>
<dbReference type="PANTHER" id="PTHR37692:SF1">
    <property type="entry name" value="DUF420 DOMAIN-CONTAINING PROTEIN"/>
    <property type="match status" value="1"/>
</dbReference>
<sequence length="175" mass="19786">MEAKTPAQIKQFKTWTWIISIAIPVVVAVLFGMPKVKGVDTSFLPPIYATINAITSIVLVSALYMIKKGNIPAHRRLIRFALVLSLLFLASYVVYHLTSDTTKYEGEWGAIYYPLLAAHIVLSIGVIPLVMMAYTFAWMGNYKKHKKMVRYAFPIWFFVATSGVVVYLMIAPFMK</sequence>
<feature type="transmembrane region" description="Helical" evidence="1">
    <location>
        <begin position="43"/>
        <end position="65"/>
    </location>
</feature>
<evidence type="ECO:0000256" key="1">
    <source>
        <dbReference type="SAM" id="Phobius"/>
    </source>
</evidence>
<reference evidence="2 3" key="1">
    <citation type="submission" date="2016-10" db="EMBL/GenBank/DDBJ databases">
        <authorList>
            <person name="de Groot N.N."/>
        </authorList>
    </citation>
    <scope>NUCLEOTIDE SEQUENCE [LARGE SCALE GENOMIC DNA]</scope>
    <source>
        <strain evidence="2 3">CGMCC 1.7005</strain>
    </source>
</reference>
<accession>A0A1I7AYK9</accession>
<evidence type="ECO:0000313" key="3">
    <source>
        <dbReference type="Proteomes" id="UP000236454"/>
    </source>
</evidence>
<keyword evidence="1" id="KW-1133">Transmembrane helix</keyword>
<dbReference type="Pfam" id="PF04238">
    <property type="entry name" value="DUF420"/>
    <property type="match status" value="1"/>
</dbReference>
<feature type="transmembrane region" description="Helical" evidence="1">
    <location>
        <begin position="77"/>
        <end position="95"/>
    </location>
</feature>
<dbReference type="PANTHER" id="PTHR37692">
    <property type="entry name" value="HYPOTHETICAL MEMBRANE SPANNING PROTEIN"/>
    <property type="match status" value="1"/>
</dbReference>
<dbReference type="EMBL" id="FPAS01000004">
    <property type="protein sequence ID" value="SFT80001.1"/>
    <property type="molecule type" value="Genomic_DNA"/>
</dbReference>
<protein>
    <submittedName>
        <fullName evidence="2">Putative membrane protein</fullName>
    </submittedName>
</protein>
<feature type="transmembrane region" description="Helical" evidence="1">
    <location>
        <begin position="12"/>
        <end position="31"/>
    </location>
</feature>
<keyword evidence="1" id="KW-0812">Transmembrane</keyword>
<keyword evidence="3" id="KW-1185">Reference proteome</keyword>
<proteinExistence type="predicted"/>
<dbReference type="OrthoDB" id="9811380at2"/>
<evidence type="ECO:0000313" key="2">
    <source>
        <dbReference type="EMBL" id="SFT80001.1"/>
    </source>
</evidence>
<dbReference type="STRING" id="477690.SAMN05216474_2399"/>
<dbReference type="Proteomes" id="UP000236454">
    <property type="component" value="Unassembled WGS sequence"/>
</dbReference>
<dbReference type="InterPro" id="IPR007352">
    <property type="entry name" value="DUF420"/>
</dbReference>
<name>A0A1I7AYK9_9FLAO</name>
<dbReference type="AlphaFoldDB" id="A0A1I7AYK9"/>
<keyword evidence="1" id="KW-0472">Membrane</keyword>
<feature type="transmembrane region" description="Helical" evidence="1">
    <location>
        <begin position="151"/>
        <end position="170"/>
    </location>
</feature>
<dbReference type="RefSeq" id="WP_090250248.1">
    <property type="nucleotide sequence ID" value="NZ_FPAS01000004.1"/>
</dbReference>
<feature type="transmembrane region" description="Helical" evidence="1">
    <location>
        <begin position="115"/>
        <end position="139"/>
    </location>
</feature>